<feature type="transmembrane region" description="Helical" evidence="1">
    <location>
        <begin position="20"/>
        <end position="39"/>
    </location>
</feature>
<protein>
    <submittedName>
        <fullName evidence="2">Uncharacterized protein</fullName>
    </submittedName>
</protein>
<evidence type="ECO:0000313" key="2">
    <source>
        <dbReference type="EMBL" id="MBA0712969.1"/>
    </source>
</evidence>
<comment type="caution">
    <text evidence="2">The sequence shown here is derived from an EMBL/GenBank/DDBJ whole genome shotgun (WGS) entry which is preliminary data.</text>
</comment>
<accession>A0A7J8ZNV3</accession>
<dbReference type="AlphaFoldDB" id="A0A7J8ZNV3"/>
<organism evidence="2 3">
    <name type="scientific">Gossypium laxum</name>
    <dbReference type="NCBI Taxonomy" id="34288"/>
    <lineage>
        <taxon>Eukaryota</taxon>
        <taxon>Viridiplantae</taxon>
        <taxon>Streptophyta</taxon>
        <taxon>Embryophyta</taxon>
        <taxon>Tracheophyta</taxon>
        <taxon>Spermatophyta</taxon>
        <taxon>Magnoliopsida</taxon>
        <taxon>eudicotyledons</taxon>
        <taxon>Gunneridae</taxon>
        <taxon>Pentapetalae</taxon>
        <taxon>rosids</taxon>
        <taxon>malvids</taxon>
        <taxon>Malvales</taxon>
        <taxon>Malvaceae</taxon>
        <taxon>Malvoideae</taxon>
        <taxon>Gossypium</taxon>
    </lineage>
</organism>
<dbReference type="Proteomes" id="UP000593574">
    <property type="component" value="Unassembled WGS sequence"/>
</dbReference>
<keyword evidence="1" id="KW-1133">Transmembrane helix</keyword>
<keyword evidence="3" id="KW-1185">Reference proteome</keyword>
<reference evidence="2 3" key="1">
    <citation type="journal article" date="2019" name="Genome Biol. Evol.">
        <title>Insights into the evolution of the New World diploid cottons (Gossypium, subgenus Houzingenia) based on genome sequencing.</title>
        <authorList>
            <person name="Grover C.E."/>
            <person name="Arick M.A. 2nd"/>
            <person name="Thrash A."/>
            <person name="Conover J.L."/>
            <person name="Sanders W.S."/>
            <person name="Peterson D.G."/>
            <person name="Frelichowski J.E."/>
            <person name="Scheffler J.A."/>
            <person name="Scheffler B.E."/>
            <person name="Wendel J.F."/>
        </authorList>
    </citation>
    <scope>NUCLEOTIDE SEQUENCE [LARGE SCALE GENOMIC DNA]</scope>
    <source>
        <strain evidence="2">4</strain>
        <tissue evidence="2">Leaf</tissue>
    </source>
</reference>
<proteinExistence type="predicted"/>
<keyword evidence="1" id="KW-0472">Membrane</keyword>
<dbReference type="EMBL" id="JABEZV010000006">
    <property type="protein sequence ID" value="MBA0712969.1"/>
    <property type="molecule type" value="Genomic_DNA"/>
</dbReference>
<sequence>MQVSHSRLTLFRFNTLLHPFMHVCWSFHFTTFPMLFRLYGSTN</sequence>
<evidence type="ECO:0000256" key="1">
    <source>
        <dbReference type="SAM" id="Phobius"/>
    </source>
</evidence>
<keyword evidence="1" id="KW-0812">Transmembrane</keyword>
<evidence type="ECO:0000313" key="3">
    <source>
        <dbReference type="Proteomes" id="UP000593574"/>
    </source>
</evidence>
<gene>
    <name evidence="2" type="ORF">Golax_012036</name>
</gene>
<name>A0A7J8ZNV3_9ROSI</name>